<sequence length="72" mass="8467">MVPQYKTRKTIGFLEFLRFDNDLWQYLHPYKSTSGARTQDLLDPRSVCCVVCYIERTLINEAGSLQILCIYM</sequence>
<evidence type="ECO:0000313" key="2">
    <source>
        <dbReference type="Proteomes" id="UP001177021"/>
    </source>
</evidence>
<reference evidence="1" key="1">
    <citation type="submission" date="2023-10" db="EMBL/GenBank/DDBJ databases">
        <authorList>
            <person name="Rodriguez Cubillos JULIANA M."/>
            <person name="De Vega J."/>
        </authorList>
    </citation>
    <scope>NUCLEOTIDE SEQUENCE</scope>
</reference>
<evidence type="ECO:0000313" key="1">
    <source>
        <dbReference type="EMBL" id="CAJ2652872.1"/>
    </source>
</evidence>
<dbReference type="Proteomes" id="UP001177021">
    <property type="component" value="Unassembled WGS sequence"/>
</dbReference>
<comment type="caution">
    <text evidence="1">The sequence shown here is derived from an EMBL/GenBank/DDBJ whole genome shotgun (WGS) entry which is preliminary data.</text>
</comment>
<gene>
    <name evidence="1" type="ORF">MILVUS5_LOCUS20296</name>
</gene>
<dbReference type="EMBL" id="CASHSV030000206">
    <property type="protein sequence ID" value="CAJ2652872.1"/>
    <property type="molecule type" value="Genomic_DNA"/>
</dbReference>
<protein>
    <submittedName>
        <fullName evidence="1">Uncharacterized protein</fullName>
    </submittedName>
</protein>
<name>A0ACB0K8F9_TRIPR</name>
<keyword evidence="2" id="KW-1185">Reference proteome</keyword>
<accession>A0ACB0K8F9</accession>
<proteinExistence type="predicted"/>
<organism evidence="1 2">
    <name type="scientific">Trifolium pratense</name>
    <name type="common">Red clover</name>
    <dbReference type="NCBI Taxonomy" id="57577"/>
    <lineage>
        <taxon>Eukaryota</taxon>
        <taxon>Viridiplantae</taxon>
        <taxon>Streptophyta</taxon>
        <taxon>Embryophyta</taxon>
        <taxon>Tracheophyta</taxon>
        <taxon>Spermatophyta</taxon>
        <taxon>Magnoliopsida</taxon>
        <taxon>eudicotyledons</taxon>
        <taxon>Gunneridae</taxon>
        <taxon>Pentapetalae</taxon>
        <taxon>rosids</taxon>
        <taxon>fabids</taxon>
        <taxon>Fabales</taxon>
        <taxon>Fabaceae</taxon>
        <taxon>Papilionoideae</taxon>
        <taxon>50 kb inversion clade</taxon>
        <taxon>NPAAA clade</taxon>
        <taxon>Hologalegina</taxon>
        <taxon>IRL clade</taxon>
        <taxon>Trifolieae</taxon>
        <taxon>Trifolium</taxon>
    </lineage>
</organism>